<proteinExistence type="predicted"/>
<reference evidence="1" key="1">
    <citation type="submission" date="2018-02" db="EMBL/GenBank/DDBJ databases">
        <authorList>
            <person name="Cohen D.B."/>
            <person name="Kent A.D."/>
        </authorList>
    </citation>
    <scope>NUCLEOTIDE SEQUENCE</scope>
</reference>
<dbReference type="AlphaFoldDB" id="A0A2N9EFC6"/>
<name>A0A2N9EFC6_FAGSY</name>
<dbReference type="EMBL" id="OIVN01000058">
    <property type="protein sequence ID" value="SPC73465.1"/>
    <property type="molecule type" value="Genomic_DNA"/>
</dbReference>
<evidence type="ECO:0000313" key="1">
    <source>
        <dbReference type="EMBL" id="SPC73465.1"/>
    </source>
</evidence>
<organism evidence="1">
    <name type="scientific">Fagus sylvatica</name>
    <name type="common">Beechnut</name>
    <dbReference type="NCBI Taxonomy" id="28930"/>
    <lineage>
        <taxon>Eukaryota</taxon>
        <taxon>Viridiplantae</taxon>
        <taxon>Streptophyta</taxon>
        <taxon>Embryophyta</taxon>
        <taxon>Tracheophyta</taxon>
        <taxon>Spermatophyta</taxon>
        <taxon>Magnoliopsida</taxon>
        <taxon>eudicotyledons</taxon>
        <taxon>Gunneridae</taxon>
        <taxon>Pentapetalae</taxon>
        <taxon>rosids</taxon>
        <taxon>fabids</taxon>
        <taxon>Fagales</taxon>
        <taxon>Fagaceae</taxon>
        <taxon>Fagus</taxon>
    </lineage>
</organism>
<sequence length="74" mass="8362">MVVDGWKWAWVCRSQPRLADLDVVVCLHRSRPGLAVLDDLAWWSGGCCWVLDVGFVTWWSGGLLIVHIDLDIVV</sequence>
<protein>
    <submittedName>
        <fullName evidence="1">Uncharacterized protein</fullName>
    </submittedName>
</protein>
<gene>
    <name evidence="1" type="ORF">FSB_LOCUS1347</name>
</gene>
<accession>A0A2N9EFC6</accession>